<dbReference type="InterPro" id="IPR016181">
    <property type="entry name" value="Acyl_CoA_acyltransferase"/>
</dbReference>
<dbReference type="SUPFAM" id="SSF55729">
    <property type="entry name" value="Acyl-CoA N-acyltransferases (Nat)"/>
    <property type="match status" value="1"/>
</dbReference>
<dbReference type="PANTHER" id="PTHR43792:SF1">
    <property type="entry name" value="N-ACETYLTRANSFERASE DOMAIN-CONTAINING PROTEIN"/>
    <property type="match status" value="1"/>
</dbReference>
<dbReference type="Pfam" id="PF13302">
    <property type="entry name" value="Acetyltransf_3"/>
    <property type="match status" value="1"/>
</dbReference>
<evidence type="ECO:0000313" key="3">
    <source>
        <dbReference type="Proteomes" id="UP001595886"/>
    </source>
</evidence>
<proteinExistence type="predicted"/>
<dbReference type="PANTHER" id="PTHR43792">
    <property type="entry name" value="GNAT FAMILY, PUTATIVE (AFU_ORTHOLOGUE AFUA_3G00765)-RELATED-RELATED"/>
    <property type="match status" value="1"/>
</dbReference>
<keyword evidence="2" id="KW-0012">Acyltransferase</keyword>
<dbReference type="PROSITE" id="PS51186">
    <property type="entry name" value="GNAT"/>
    <property type="match status" value="1"/>
</dbReference>
<dbReference type="EC" id="2.3.-.-" evidence="2"/>
<organism evidence="2 3">
    <name type="scientific">Dokdonella ginsengisoli</name>
    <dbReference type="NCBI Taxonomy" id="363846"/>
    <lineage>
        <taxon>Bacteria</taxon>
        <taxon>Pseudomonadati</taxon>
        <taxon>Pseudomonadota</taxon>
        <taxon>Gammaproteobacteria</taxon>
        <taxon>Lysobacterales</taxon>
        <taxon>Rhodanobacteraceae</taxon>
        <taxon>Dokdonella</taxon>
    </lineage>
</organism>
<dbReference type="GO" id="GO:0016746">
    <property type="term" value="F:acyltransferase activity"/>
    <property type="evidence" value="ECO:0007669"/>
    <property type="project" value="UniProtKB-KW"/>
</dbReference>
<gene>
    <name evidence="2" type="ORF">ACFO6Q_17590</name>
</gene>
<reference evidence="3" key="1">
    <citation type="journal article" date="2019" name="Int. J. Syst. Evol. Microbiol.">
        <title>The Global Catalogue of Microorganisms (GCM) 10K type strain sequencing project: providing services to taxonomists for standard genome sequencing and annotation.</title>
        <authorList>
            <consortium name="The Broad Institute Genomics Platform"/>
            <consortium name="The Broad Institute Genome Sequencing Center for Infectious Disease"/>
            <person name="Wu L."/>
            <person name="Ma J."/>
        </authorList>
    </citation>
    <scope>NUCLEOTIDE SEQUENCE [LARGE SCALE GENOMIC DNA]</scope>
    <source>
        <strain evidence="3">CCUG 30340</strain>
    </source>
</reference>
<dbReference type="InterPro" id="IPR051531">
    <property type="entry name" value="N-acetyltransferase"/>
</dbReference>
<evidence type="ECO:0000259" key="1">
    <source>
        <dbReference type="PROSITE" id="PS51186"/>
    </source>
</evidence>
<feature type="domain" description="N-acetyltransferase" evidence="1">
    <location>
        <begin position="18"/>
        <end position="177"/>
    </location>
</feature>
<dbReference type="Proteomes" id="UP001595886">
    <property type="component" value="Unassembled WGS sequence"/>
</dbReference>
<dbReference type="EMBL" id="JBHSHD010000015">
    <property type="protein sequence ID" value="MFC4822143.1"/>
    <property type="molecule type" value="Genomic_DNA"/>
</dbReference>
<dbReference type="Gene3D" id="3.40.630.30">
    <property type="match status" value="1"/>
</dbReference>
<keyword evidence="3" id="KW-1185">Reference proteome</keyword>
<sequence>MHNPHDFEGAEFLRTRRLVLRGLRMADIPAFMALNADEEVSRWSLEPCPKDYFGVAKMVIRANESYLLQPGRGAWHASDVDGRFVGLFTLVARDEGGPVEIGTRLHPSVWGRLYPVEGGRALCEHAFATLNLPQVVGLCHPQNAAVLAILRRLGFSADGETDDYFGSRALRYVLRRDDWLTRESGRRSRRDSAQSMEG</sequence>
<accession>A0ABV9QXP3</accession>
<keyword evidence="2" id="KW-0808">Transferase</keyword>
<name>A0ABV9QXP3_9GAMM</name>
<evidence type="ECO:0000313" key="2">
    <source>
        <dbReference type="EMBL" id="MFC4822143.1"/>
    </source>
</evidence>
<dbReference type="RefSeq" id="WP_380022423.1">
    <property type="nucleotide sequence ID" value="NZ_JBHSHD010000015.1"/>
</dbReference>
<comment type="caution">
    <text evidence="2">The sequence shown here is derived from an EMBL/GenBank/DDBJ whole genome shotgun (WGS) entry which is preliminary data.</text>
</comment>
<protein>
    <submittedName>
        <fullName evidence="2">GNAT family N-acetyltransferase</fullName>
        <ecNumber evidence="2">2.3.-.-</ecNumber>
    </submittedName>
</protein>
<dbReference type="InterPro" id="IPR000182">
    <property type="entry name" value="GNAT_dom"/>
</dbReference>